<evidence type="ECO:0000313" key="4">
    <source>
        <dbReference type="Proteomes" id="UP001213000"/>
    </source>
</evidence>
<feature type="transmembrane region" description="Helical" evidence="2">
    <location>
        <begin position="38"/>
        <end position="59"/>
    </location>
</feature>
<feature type="transmembrane region" description="Helical" evidence="2">
    <location>
        <begin position="472"/>
        <end position="490"/>
    </location>
</feature>
<keyword evidence="2" id="KW-0472">Membrane</keyword>
<evidence type="ECO:0000256" key="1">
    <source>
        <dbReference type="SAM" id="MobiDB-lite"/>
    </source>
</evidence>
<name>A0AAD5W592_9AGAR</name>
<keyword evidence="4" id="KW-1185">Reference proteome</keyword>
<proteinExistence type="predicted"/>
<sequence length="735" mass="83410">MSTHQSLEKPPITSPSLGGQLQLDPGAPERKPRSATKVCLWLTFTFLVIAGCSLVHFIAQRALYGIQHPHSNHYHPKPESEVTDWSPVVRPLITKKDSFDIIASVWAHDDRGEDGGLYIDGEERPERLIFSKPVFRNVNLKGKTQFTNVTLRVPVASLRGANISTHDLRASFVLVHSETPSWLTDPLKFTTWKPDSLHSPSVRLWKETPSVKDQIYDSFGVTIPLIQFHNAPYDITASLQPATANPAYPSDLEGEYFERTRQRASPNNHGLYFLGDQRPVGEHHPYIITRTDIGIMEETNLYDHRLYALTQQSLAMRLCVYPGIGMSIYRPLWYQCTRAYGQMGVFETKIQAKMAESESSRSRGQYMHYYAPHLTASFRSPGPKDLIPVPLGIKDTTMENDKEPTDEEFIEVGWRLSFSTHRPTNSLLLSALGRHRYNMTETGNDLEISQYLHETSLGIMGFRSSADHHPRLFAISSAILLVLGGAKWVWNIIYWYTRSSTVGISRFGNTLLATSLVLATTTDLIPLFFGYPDGSPLYDFRPPFQFIVPLLMLKAIFRLEFTKSWYPRWYFAQPTHLERASERIETRISKLTKLLVLSALFTVSYVITTQTDGWIFKPDIRLPMPTHPLYESTPLLFRALQIITRTLSHSGFVFQLIMNTQSKTYAGKYKINARANLIFQIFQPLLSSRRVFGSAASVMGYPCIEAVDLCLAVVDVVQSLRYKTARGLGVDESEQ</sequence>
<keyword evidence="2" id="KW-0812">Transmembrane</keyword>
<dbReference type="Proteomes" id="UP001213000">
    <property type="component" value="Unassembled WGS sequence"/>
</dbReference>
<organism evidence="3 4">
    <name type="scientific">Leucocoprinus birnbaumii</name>
    <dbReference type="NCBI Taxonomy" id="56174"/>
    <lineage>
        <taxon>Eukaryota</taxon>
        <taxon>Fungi</taxon>
        <taxon>Dikarya</taxon>
        <taxon>Basidiomycota</taxon>
        <taxon>Agaricomycotina</taxon>
        <taxon>Agaricomycetes</taxon>
        <taxon>Agaricomycetidae</taxon>
        <taxon>Agaricales</taxon>
        <taxon>Agaricineae</taxon>
        <taxon>Agaricaceae</taxon>
        <taxon>Leucocoprinus</taxon>
    </lineage>
</organism>
<reference evidence="3" key="1">
    <citation type="submission" date="2022-07" db="EMBL/GenBank/DDBJ databases">
        <title>Genome Sequence of Leucocoprinus birnbaumii.</title>
        <authorList>
            <person name="Buettner E."/>
        </authorList>
    </citation>
    <scope>NUCLEOTIDE SEQUENCE</scope>
    <source>
        <strain evidence="3">VT141</strain>
    </source>
</reference>
<protein>
    <submittedName>
        <fullName evidence="3">Uncharacterized protein</fullName>
    </submittedName>
</protein>
<evidence type="ECO:0000313" key="3">
    <source>
        <dbReference type="EMBL" id="KAJ3574379.1"/>
    </source>
</evidence>
<dbReference type="AlphaFoldDB" id="A0AAD5W592"/>
<feature type="transmembrane region" description="Helical" evidence="2">
    <location>
        <begin position="594"/>
        <end position="616"/>
    </location>
</feature>
<keyword evidence="2" id="KW-1133">Transmembrane helix</keyword>
<dbReference type="EMBL" id="JANIEX010000070">
    <property type="protein sequence ID" value="KAJ3574379.1"/>
    <property type="molecule type" value="Genomic_DNA"/>
</dbReference>
<feature type="transmembrane region" description="Helical" evidence="2">
    <location>
        <begin position="511"/>
        <end position="531"/>
    </location>
</feature>
<gene>
    <name evidence="3" type="ORF">NP233_g1800</name>
</gene>
<evidence type="ECO:0000256" key="2">
    <source>
        <dbReference type="SAM" id="Phobius"/>
    </source>
</evidence>
<feature type="transmembrane region" description="Helical" evidence="2">
    <location>
        <begin position="543"/>
        <end position="561"/>
    </location>
</feature>
<feature type="region of interest" description="Disordered" evidence="1">
    <location>
        <begin position="1"/>
        <end position="31"/>
    </location>
</feature>
<comment type="caution">
    <text evidence="3">The sequence shown here is derived from an EMBL/GenBank/DDBJ whole genome shotgun (WGS) entry which is preliminary data.</text>
</comment>
<accession>A0AAD5W592</accession>